<dbReference type="GO" id="GO:0017108">
    <property type="term" value="F:5'-flap endonuclease activity"/>
    <property type="evidence" value="ECO:0007669"/>
    <property type="project" value="InterPro"/>
</dbReference>
<dbReference type="GO" id="GO:0003677">
    <property type="term" value="F:DNA binding"/>
    <property type="evidence" value="ECO:0007669"/>
    <property type="project" value="InterPro"/>
</dbReference>
<dbReference type="CDD" id="cd09859">
    <property type="entry name" value="PIN_53EXO"/>
    <property type="match status" value="1"/>
</dbReference>
<feature type="domain" description="5'-3' exonuclease alpha-helical arch N-terminal" evidence="1">
    <location>
        <begin position="1"/>
        <end position="83"/>
    </location>
</feature>
<gene>
    <name evidence="2" type="ORF">S01H1_85513</name>
</gene>
<dbReference type="GO" id="GO:0033567">
    <property type="term" value="P:DNA replication, Okazaki fragment processing"/>
    <property type="evidence" value="ECO:0007669"/>
    <property type="project" value="InterPro"/>
</dbReference>
<organism evidence="2">
    <name type="scientific">marine sediment metagenome</name>
    <dbReference type="NCBI Taxonomy" id="412755"/>
    <lineage>
        <taxon>unclassified sequences</taxon>
        <taxon>metagenomes</taxon>
        <taxon>ecological metagenomes</taxon>
    </lineage>
</organism>
<feature type="non-terminal residue" evidence="2">
    <location>
        <position position="84"/>
    </location>
</feature>
<protein>
    <recommendedName>
        <fullName evidence="1">5'-3' exonuclease alpha-helical arch N-terminal domain-containing protein</fullName>
    </recommendedName>
</protein>
<dbReference type="AlphaFoldDB" id="X0YZQ6"/>
<dbReference type="InterPro" id="IPR020046">
    <property type="entry name" value="5-3_exonucl_a-hlix_arch_N"/>
</dbReference>
<dbReference type="PANTHER" id="PTHR42646:SF2">
    <property type="entry name" value="5'-3' EXONUCLEASE FAMILY PROTEIN"/>
    <property type="match status" value="1"/>
</dbReference>
<accession>X0YZQ6</accession>
<dbReference type="PANTHER" id="PTHR42646">
    <property type="entry name" value="FLAP ENDONUCLEASE XNI"/>
    <property type="match status" value="1"/>
</dbReference>
<dbReference type="InterPro" id="IPR029060">
    <property type="entry name" value="PIN-like_dom_sf"/>
</dbReference>
<name>X0YZQ6_9ZZZZ</name>
<comment type="caution">
    <text evidence="2">The sequence shown here is derived from an EMBL/GenBank/DDBJ whole genome shotgun (WGS) entry which is preliminary data.</text>
</comment>
<dbReference type="Gene3D" id="3.40.50.1010">
    <property type="entry name" value="5'-nuclease"/>
    <property type="match status" value="1"/>
</dbReference>
<sequence>DGNALIHRAFHALPPLAVTKTGEATGAVYGFATMVLKVLAELKPTHYAVAFDYPAPTFRHKEFAEYKAQRPPIPEDLKSQFHRV</sequence>
<dbReference type="EMBL" id="BARS01058764">
    <property type="protein sequence ID" value="GAG41921.1"/>
    <property type="molecule type" value="Genomic_DNA"/>
</dbReference>
<dbReference type="SUPFAM" id="SSF88723">
    <property type="entry name" value="PIN domain-like"/>
    <property type="match status" value="1"/>
</dbReference>
<evidence type="ECO:0000313" key="2">
    <source>
        <dbReference type="EMBL" id="GAG41921.1"/>
    </source>
</evidence>
<dbReference type="Pfam" id="PF02739">
    <property type="entry name" value="5_3_exonuc_N"/>
    <property type="match status" value="1"/>
</dbReference>
<dbReference type="InterPro" id="IPR038969">
    <property type="entry name" value="FEN"/>
</dbReference>
<proteinExistence type="predicted"/>
<reference evidence="2" key="1">
    <citation type="journal article" date="2014" name="Front. Microbiol.">
        <title>High frequency of phylogenetically diverse reductive dehalogenase-homologous genes in deep subseafloor sedimentary metagenomes.</title>
        <authorList>
            <person name="Kawai M."/>
            <person name="Futagami T."/>
            <person name="Toyoda A."/>
            <person name="Takaki Y."/>
            <person name="Nishi S."/>
            <person name="Hori S."/>
            <person name="Arai W."/>
            <person name="Tsubouchi T."/>
            <person name="Morono Y."/>
            <person name="Uchiyama I."/>
            <person name="Ito T."/>
            <person name="Fujiyama A."/>
            <person name="Inagaki F."/>
            <person name="Takami H."/>
        </authorList>
    </citation>
    <scope>NUCLEOTIDE SEQUENCE</scope>
    <source>
        <strain evidence="2">Expedition CK06-06</strain>
    </source>
</reference>
<evidence type="ECO:0000259" key="1">
    <source>
        <dbReference type="Pfam" id="PF02739"/>
    </source>
</evidence>
<feature type="non-terminal residue" evidence="2">
    <location>
        <position position="1"/>
    </location>
</feature>